<feature type="compositionally biased region" description="Polar residues" evidence="1">
    <location>
        <begin position="228"/>
        <end position="240"/>
    </location>
</feature>
<dbReference type="Pfam" id="PF22936">
    <property type="entry name" value="Pol_BBD"/>
    <property type="match status" value="1"/>
</dbReference>
<reference evidence="2" key="1">
    <citation type="submission" date="2020-04" db="EMBL/GenBank/DDBJ databases">
        <authorList>
            <person name="Alioto T."/>
            <person name="Alioto T."/>
            <person name="Gomez Garrido J."/>
        </authorList>
    </citation>
    <scope>NUCLEOTIDE SEQUENCE</scope>
    <source>
        <strain evidence="2">A484AB</strain>
    </source>
</reference>
<dbReference type="PROSITE" id="PS50158">
    <property type="entry name" value="ZF_CCHC"/>
    <property type="match status" value="1"/>
</dbReference>
<feature type="region of interest" description="Disordered" evidence="1">
    <location>
        <begin position="269"/>
        <end position="293"/>
    </location>
</feature>
<proteinExistence type="predicted"/>
<dbReference type="GO" id="GO:0003676">
    <property type="term" value="F:nucleic acid binding"/>
    <property type="evidence" value="ECO:0007669"/>
    <property type="project" value="InterPro"/>
</dbReference>
<dbReference type="OrthoDB" id="116316at2759"/>
<dbReference type="Gene3D" id="4.10.60.10">
    <property type="entry name" value="Zinc finger, CCHC-type"/>
    <property type="match status" value="1"/>
</dbReference>
<dbReference type="InterPro" id="IPR054722">
    <property type="entry name" value="PolX-like_BBD"/>
</dbReference>
<keyword evidence="3" id="KW-1185">Reference proteome</keyword>
<protein>
    <submittedName>
        <fullName evidence="2">Retrovirus-related Pol poly from transposon TNT 1-94</fullName>
    </submittedName>
</protein>
<dbReference type="PANTHER" id="PTHR47481:SF7">
    <property type="entry name" value="CCHC-TYPE DOMAIN-CONTAINING PROTEIN"/>
    <property type="match status" value="1"/>
</dbReference>
<dbReference type="SUPFAM" id="SSF57756">
    <property type="entry name" value="Retrovirus zinc finger-like domains"/>
    <property type="match status" value="1"/>
</dbReference>
<dbReference type="GO" id="GO:0008270">
    <property type="term" value="F:zinc ion binding"/>
    <property type="evidence" value="ECO:0007669"/>
    <property type="project" value="InterPro"/>
</dbReference>
<dbReference type="PANTHER" id="PTHR47481">
    <property type="match status" value="1"/>
</dbReference>
<dbReference type="InterPro" id="IPR001878">
    <property type="entry name" value="Znf_CCHC"/>
</dbReference>
<name>A0A7D9L6J2_PARCT</name>
<comment type="caution">
    <text evidence="2">The sequence shown here is derived from an EMBL/GenBank/DDBJ whole genome shotgun (WGS) entry which is preliminary data.</text>
</comment>
<dbReference type="Proteomes" id="UP001152795">
    <property type="component" value="Unassembled WGS sequence"/>
</dbReference>
<sequence length="365" mass="42029">MAEIREITQIEHLNGKNCQSWKYNIKLVLMERGLWGFVNATEEQPAEIATGQVKSAYQLRSDKAYSLIAISVDKNLQVHISRTTDPLEAWETLRKQFELVSITQIVRLNRRFYAATMKEDGDIMEHITYMTTLADQLREMKEEISDQKFATVILGSLPESYENFISSLNAQKVEDLKWENVKSLLVEEYMKRKEKQTESPGQNDALFSRRSNYSFRGRNHQFRGGRQYGNNTRDSGVYNQRRPNQMRGIKCFKCEKFGHVVKNCPLNKKSNESNITEEGEQDKHGNEGIALSSTSTNKRKNYQWLIDSGATKHMTFQRNIITDYKKYEEPSKIYLGDNRIIKAYGEGKVKLECNDGADSGVAGSK</sequence>
<dbReference type="Pfam" id="PF00098">
    <property type="entry name" value="zf-CCHC"/>
    <property type="match status" value="1"/>
</dbReference>
<dbReference type="InterPro" id="IPR036875">
    <property type="entry name" value="Znf_CCHC_sf"/>
</dbReference>
<dbReference type="SMART" id="SM00343">
    <property type="entry name" value="ZnF_C2HC"/>
    <property type="match status" value="1"/>
</dbReference>
<evidence type="ECO:0000313" key="2">
    <source>
        <dbReference type="EMBL" id="CAB4024143.1"/>
    </source>
</evidence>
<dbReference type="EMBL" id="CACRXK020012862">
    <property type="protein sequence ID" value="CAB4024143.1"/>
    <property type="molecule type" value="Genomic_DNA"/>
</dbReference>
<dbReference type="Pfam" id="PF14223">
    <property type="entry name" value="Retrotran_gag_2"/>
    <property type="match status" value="1"/>
</dbReference>
<evidence type="ECO:0000313" key="3">
    <source>
        <dbReference type="Proteomes" id="UP001152795"/>
    </source>
</evidence>
<gene>
    <name evidence="2" type="ORF">PACLA_8A032556</name>
</gene>
<accession>A0A7D9L6J2</accession>
<feature type="region of interest" description="Disordered" evidence="1">
    <location>
        <begin position="218"/>
        <end position="240"/>
    </location>
</feature>
<organism evidence="2 3">
    <name type="scientific">Paramuricea clavata</name>
    <name type="common">Red gorgonian</name>
    <name type="synonym">Violescent sea-whip</name>
    <dbReference type="NCBI Taxonomy" id="317549"/>
    <lineage>
        <taxon>Eukaryota</taxon>
        <taxon>Metazoa</taxon>
        <taxon>Cnidaria</taxon>
        <taxon>Anthozoa</taxon>
        <taxon>Octocorallia</taxon>
        <taxon>Malacalcyonacea</taxon>
        <taxon>Plexauridae</taxon>
        <taxon>Paramuricea</taxon>
    </lineage>
</organism>
<evidence type="ECO:0000256" key="1">
    <source>
        <dbReference type="SAM" id="MobiDB-lite"/>
    </source>
</evidence>
<dbReference type="AlphaFoldDB" id="A0A7D9L6J2"/>